<dbReference type="InterPro" id="IPR004564">
    <property type="entry name" value="OM_lipoprot_carrier_LolA-like"/>
</dbReference>
<dbReference type="EMBL" id="CP123443">
    <property type="protein sequence ID" value="WGK69392.1"/>
    <property type="molecule type" value="Genomic_DNA"/>
</dbReference>
<keyword evidence="3" id="KW-1185">Reference proteome</keyword>
<dbReference type="InterPro" id="IPR029046">
    <property type="entry name" value="LolA/LolB/LppX"/>
</dbReference>
<dbReference type="Gene3D" id="2.50.20.10">
    <property type="entry name" value="Lipoprotein localisation LolA/LolB/LppX"/>
    <property type="match status" value="1"/>
</dbReference>
<keyword evidence="2" id="KW-0449">Lipoprotein</keyword>
<evidence type="ECO:0000256" key="1">
    <source>
        <dbReference type="ARBA" id="ARBA00022729"/>
    </source>
</evidence>
<proteinExistence type="predicted"/>
<evidence type="ECO:0000313" key="3">
    <source>
        <dbReference type="Proteomes" id="UP001228690"/>
    </source>
</evidence>
<organism evidence="2 3">
    <name type="scientific">Candidatus Haliotispira prima</name>
    <dbReference type="NCBI Taxonomy" id="3034016"/>
    <lineage>
        <taxon>Bacteria</taxon>
        <taxon>Pseudomonadati</taxon>
        <taxon>Spirochaetota</taxon>
        <taxon>Spirochaetia</taxon>
        <taxon>Spirochaetales</taxon>
        <taxon>Spirochaetaceae</taxon>
        <taxon>Candidatus Haliotispira</taxon>
    </lineage>
</organism>
<sequence length="236" mass="26878">MLKIKVLFLRNTTHGYRQGVKIGLLLLLLSGVQLIQLSPLAAQETVSQFFTRAETAHQKIQDYKALWRMNINEQNSVATAYYKTPGNVLLKYNTPSKRFILITNTQLVIYNHQNKILMTQPLEGAQAGPPSLRVMRRLYSMRYKYPTGSQPVKEEGIGSPVIVLLLNPINSSARIEELQVSFYPTSLLMRQVKGSWYGSKVEYNFLDIQTNIGLEDTIFDPKNPPGAKEWAKFLQD</sequence>
<dbReference type="PANTHER" id="PTHR35869:SF1">
    <property type="entry name" value="OUTER-MEMBRANE LIPOPROTEIN CARRIER PROTEIN"/>
    <property type="match status" value="1"/>
</dbReference>
<evidence type="ECO:0000313" key="2">
    <source>
        <dbReference type="EMBL" id="WGK69392.1"/>
    </source>
</evidence>
<dbReference type="PANTHER" id="PTHR35869">
    <property type="entry name" value="OUTER-MEMBRANE LIPOPROTEIN CARRIER PROTEIN"/>
    <property type="match status" value="1"/>
</dbReference>
<name>A0ABY8MH97_9SPIO</name>
<gene>
    <name evidence="2" type="ORF">P0082_00615</name>
</gene>
<keyword evidence="1" id="KW-0732">Signal</keyword>
<accession>A0ABY8MH97</accession>
<dbReference type="Proteomes" id="UP001228690">
    <property type="component" value="Chromosome"/>
</dbReference>
<dbReference type="RefSeq" id="WP_326927575.1">
    <property type="nucleotide sequence ID" value="NZ_CP123443.1"/>
</dbReference>
<dbReference type="SUPFAM" id="SSF89392">
    <property type="entry name" value="Prokaryotic lipoproteins and lipoprotein localization factors"/>
    <property type="match status" value="1"/>
</dbReference>
<dbReference type="Pfam" id="PF03548">
    <property type="entry name" value="LolA"/>
    <property type="match status" value="1"/>
</dbReference>
<reference evidence="2 3" key="1">
    <citation type="submission" date="2023-04" db="EMBL/GenBank/DDBJ databases">
        <title>Spirochaete genome identified in red abalone sample constitutes a novel genus.</title>
        <authorList>
            <person name="Sharma S.P."/>
            <person name="Purcell C.M."/>
            <person name="Hyde J.R."/>
            <person name="Severin A.J."/>
        </authorList>
    </citation>
    <scope>NUCLEOTIDE SEQUENCE [LARGE SCALE GENOMIC DNA]</scope>
    <source>
        <strain evidence="2 3">SP-2023</strain>
    </source>
</reference>
<protein>
    <submittedName>
        <fullName evidence="2">Outer-membrane lipoprotein carrier protein LolA</fullName>
    </submittedName>
</protein>